<dbReference type="Gene3D" id="3.20.80.10">
    <property type="entry name" value="Regulatory factor, effector binding domain"/>
    <property type="match status" value="1"/>
</dbReference>
<evidence type="ECO:0000256" key="3">
    <source>
        <dbReference type="ARBA" id="ARBA00023163"/>
    </source>
</evidence>
<dbReference type="AlphaFoldDB" id="Q2KTK1"/>
<evidence type="ECO:0000313" key="5">
    <source>
        <dbReference type="EMBL" id="CAJ51010.1"/>
    </source>
</evidence>
<dbReference type="PROSITE" id="PS00041">
    <property type="entry name" value="HTH_ARAC_FAMILY_1"/>
    <property type="match status" value="1"/>
</dbReference>
<dbReference type="Pfam" id="PF06445">
    <property type="entry name" value="GyrI-like"/>
    <property type="match status" value="1"/>
</dbReference>
<dbReference type="HOGENOM" id="CLU_000445_81_1_4"/>
<dbReference type="Gene3D" id="1.10.10.60">
    <property type="entry name" value="Homeodomain-like"/>
    <property type="match status" value="2"/>
</dbReference>
<keyword evidence="2" id="KW-0238">DNA-binding</keyword>
<dbReference type="eggNOG" id="COG2207">
    <property type="taxonomic scope" value="Bacteria"/>
</dbReference>
<dbReference type="PRINTS" id="PR00032">
    <property type="entry name" value="HTHARAC"/>
</dbReference>
<dbReference type="InterPro" id="IPR018062">
    <property type="entry name" value="HTH_AraC-typ_CS"/>
</dbReference>
<dbReference type="InterPro" id="IPR018060">
    <property type="entry name" value="HTH_AraC"/>
</dbReference>
<dbReference type="GO" id="GO:0043565">
    <property type="term" value="F:sequence-specific DNA binding"/>
    <property type="evidence" value="ECO:0007669"/>
    <property type="project" value="InterPro"/>
</dbReference>
<dbReference type="InterPro" id="IPR050908">
    <property type="entry name" value="SmbC-like"/>
</dbReference>
<dbReference type="KEGG" id="bav:BAV3400"/>
<dbReference type="PROSITE" id="PS01124">
    <property type="entry name" value="HTH_ARAC_FAMILY_2"/>
    <property type="match status" value="1"/>
</dbReference>
<dbReference type="Pfam" id="PF12833">
    <property type="entry name" value="HTH_18"/>
    <property type="match status" value="1"/>
</dbReference>
<reference evidence="5 6" key="1">
    <citation type="journal article" date="2006" name="J. Bacteriol.">
        <title>Comparison of the genome sequence of the poultry pathogen Bordetella avium with those of B. bronchiseptica, B. pertussis, and B. parapertussis reveals extensive diversity in surface structures associated with host interaction.</title>
        <authorList>
            <person name="Sebaihia M."/>
            <person name="Preston A."/>
            <person name="Maskell D.J."/>
            <person name="Kuzmiak H."/>
            <person name="Connell T.D."/>
            <person name="King N.D."/>
            <person name="Orndorff P.E."/>
            <person name="Miyamoto D.M."/>
            <person name="Thomson N.R."/>
            <person name="Harris D."/>
            <person name="Goble A."/>
            <person name="Lord A."/>
            <person name="Murphy L."/>
            <person name="Quail M.A."/>
            <person name="Rutter S."/>
            <person name="Squares R."/>
            <person name="Squares S."/>
            <person name="Woodward J."/>
            <person name="Parkhill J."/>
            <person name="Temple L.M."/>
        </authorList>
    </citation>
    <scope>NUCLEOTIDE SEQUENCE [LARGE SCALE GENOMIC DNA]</scope>
    <source>
        <strain evidence="5 6">197N</strain>
    </source>
</reference>
<dbReference type="RefSeq" id="WP_012419036.1">
    <property type="nucleotide sequence ID" value="NC_010645.1"/>
</dbReference>
<gene>
    <name evidence="5" type="ordered locus">BAV3400</name>
</gene>
<organism evidence="5 6">
    <name type="scientific">Bordetella avium (strain 197N)</name>
    <dbReference type="NCBI Taxonomy" id="360910"/>
    <lineage>
        <taxon>Bacteria</taxon>
        <taxon>Pseudomonadati</taxon>
        <taxon>Pseudomonadota</taxon>
        <taxon>Betaproteobacteria</taxon>
        <taxon>Burkholderiales</taxon>
        <taxon>Alcaligenaceae</taxon>
        <taxon>Bordetella</taxon>
    </lineage>
</organism>
<dbReference type="InterPro" id="IPR011256">
    <property type="entry name" value="Reg_factor_effector_dom_sf"/>
</dbReference>
<dbReference type="InterPro" id="IPR010499">
    <property type="entry name" value="AraC_E-bd"/>
</dbReference>
<dbReference type="InterPro" id="IPR020449">
    <property type="entry name" value="Tscrpt_reg_AraC-type_HTH"/>
</dbReference>
<dbReference type="STRING" id="360910.BAV3400"/>
<feature type="domain" description="HTH araC/xylS-type" evidence="4">
    <location>
        <begin position="14"/>
        <end position="112"/>
    </location>
</feature>
<proteinExistence type="predicted"/>
<name>Q2KTK1_BORA1</name>
<keyword evidence="1" id="KW-0805">Transcription regulation</keyword>
<evidence type="ECO:0000313" key="6">
    <source>
        <dbReference type="Proteomes" id="UP000001977"/>
    </source>
</evidence>
<keyword evidence="3" id="KW-0804">Transcription</keyword>
<keyword evidence="6" id="KW-1185">Reference proteome</keyword>
<sequence>MKPSTRSQYAARLEPVLQWLARHPQATPDLYRLAELACLSPFHFHRVYRALMGETVSDTAQRMRMQRAALELTRGQDDLSRVAQRAGYQSLASFTRAFSASYGAPPGRYRAQHLLKRSTRESVMYSVNLVSYPGLTLAALPHQGDYQRIGESFDRLALLAVNQGLIAPHAESGPWIGVYYDDPRQVETGRLRSHACVASKGAPGDPLQTLVIPAMRCGVVEYLGPYTEIDHAYDWMFSEWLPASGEEPLDFPMFEEYANDPKTTPAAALLTRIYLPLRA</sequence>
<dbReference type="SMART" id="SM00871">
    <property type="entry name" value="AraC_E_bind"/>
    <property type="match status" value="1"/>
</dbReference>
<evidence type="ECO:0000256" key="1">
    <source>
        <dbReference type="ARBA" id="ARBA00023015"/>
    </source>
</evidence>
<protein>
    <submittedName>
        <fullName evidence="5">AraC-family transcriptional regulator</fullName>
    </submittedName>
</protein>
<dbReference type="SUPFAM" id="SSF46689">
    <property type="entry name" value="Homeodomain-like"/>
    <property type="match status" value="2"/>
</dbReference>
<evidence type="ECO:0000259" key="4">
    <source>
        <dbReference type="PROSITE" id="PS01124"/>
    </source>
</evidence>
<evidence type="ECO:0000256" key="2">
    <source>
        <dbReference type="ARBA" id="ARBA00023125"/>
    </source>
</evidence>
<dbReference type="OrthoDB" id="282744at2"/>
<dbReference type="InterPro" id="IPR029442">
    <property type="entry name" value="GyrI-like"/>
</dbReference>
<accession>Q2KTK1</accession>
<dbReference type="PANTHER" id="PTHR40055:SF1">
    <property type="entry name" value="TRANSCRIPTIONAL REGULATOR YGIV-RELATED"/>
    <property type="match status" value="1"/>
</dbReference>
<dbReference type="Proteomes" id="UP000001977">
    <property type="component" value="Chromosome"/>
</dbReference>
<dbReference type="GO" id="GO:0003700">
    <property type="term" value="F:DNA-binding transcription factor activity"/>
    <property type="evidence" value="ECO:0007669"/>
    <property type="project" value="InterPro"/>
</dbReference>
<dbReference type="PANTHER" id="PTHR40055">
    <property type="entry name" value="TRANSCRIPTIONAL REGULATOR YGIV-RELATED"/>
    <property type="match status" value="1"/>
</dbReference>
<dbReference type="EMBL" id="AM167904">
    <property type="protein sequence ID" value="CAJ51010.1"/>
    <property type="molecule type" value="Genomic_DNA"/>
</dbReference>
<dbReference type="SMART" id="SM00342">
    <property type="entry name" value="HTH_ARAC"/>
    <property type="match status" value="1"/>
</dbReference>
<dbReference type="InterPro" id="IPR009057">
    <property type="entry name" value="Homeodomain-like_sf"/>
</dbReference>
<dbReference type="eggNOG" id="COG3449">
    <property type="taxonomic scope" value="Bacteria"/>
</dbReference>
<dbReference type="SUPFAM" id="SSF55136">
    <property type="entry name" value="Probable bacterial effector-binding domain"/>
    <property type="match status" value="1"/>
</dbReference>